<evidence type="ECO:0000313" key="3">
    <source>
        <dbReference type="WBParaSite" id="PSAMB.scaffold628size45201.g7685.t1"/>
    </source>
</evidence>
<dbReference type="PROSITE" id="PS51154">
    <property type="entry name" value="MACRO"/>
    <property type="match status" value="1"/>
</dbReference>
<dbReference type="Proteomes" id="UP000887566">
    <property type="component" value="Unplaced"/>
</dbReference>
<keyword evidence="2" id="KW-1185">Reference proteome</keyword>
<dbReference type="CDD" id="cd02901">
    <property type="entry name" value="Macro_Poa1p-like"/>
    <property type="match status" value="1"/>
</dbReference>
<evidence type="ECO:0000313" key="2">
    <source>
        <dbReference type="Proteomes" id="UP000887566"/>
    </source>
</evidence>
<dbReference type="Gene3D" id="3.40.220.10">
    <property type="entry name" value="Leucine Aminopeptidase, subunit E, domain 1"/>
    <property type="match status" value="1"/>
</dbReference>
<dbReference type="PANTHER" id="PTHR12521:SF0">
    <property type="entry name" value="ADP-RIBOSE GLYCOHYDROLASE OARD1"/>
    <property type="match status" value="1"/>
</dbReference>
<dbReference type="PANTHER" id="PTHR12521">
    <property type="entry name" value="PROTEIN C6ORF130"/>
    <property type="match status" value="1"/>
</dbReference>
<dbReference type="WBParaSite" id="PSAMB.scaffold628size45201.g7685.t1">
    <property type="protein sequence ID" value="PSAMB.scaffold628size45201.g7685.t1"/>
    <property type="gene ID" value="PSAMB.scaffold628size45201.g7685"/>
</dbReference>
<sequence>MQLTERKGDLFKDAEEGAALAHCISEDCRMGKGIAAIFKKNYGGVSELLKQVREGKKTGTAAVLRRDERLVFYLITKRIYSDKPTYESLESSLMDMKNELLTAGVTKLAIPKLGCGLDGLNWHQVKAIIERVFEDTDVDVVVYLL</sequence>
<accession>A0A914X360</accession>
<organism evidence="2 3">
    <name type="scientific">Plectus sambesii</name>
    <dbReference type="NCBI Taxonomy" id="2011161"/>
    <lineage>
        <taxon>Eukaryota</taxon>
        <taxon>Metazoa</taxon>
        <taxon>Ecdysozoa</taxon>
        <taxon>Nematoda</taxon>
        <taxon>Chromadorea</taxon>
        <taxon>Plectida</taxon>
        <taxon>Plectina</taxon>
        <taxon>Plectoidea</taxon>
        <taxon>Plectidae</taxon>
        <taxon>Plectus</taxon>
    </lineage>
</organism>
<protein>
    <submittedName>
        <fullName evidence="3">Macro domain-containing protein</fullName>
    </submittedName>
</protein>
<dbReference type="Pfam" id="PF01661">
    <property type="entry name" value="Macro"/>
    <property type="match status" value="1"/>
</dbReference>
<name>A0A914X360_9BILA</name>
<reference evidence="3" key="1">
    <citation type="submission" date="2022-11" db="UniProtKB">
        <authorList>
            <consortium name="WormBaseParasite"/>
        </authorList>
    </citation>
    <scope>IDENTIFICATION</scope>
</reference>
<dbReference type="InterPro" id="IPR043472">
    <property type="entry name" value="Macro_dom-like"/>
</dbReference>
<dbReference type="InterPro" id="IPR050892">
    <property type="entry name" value="ADP-ribose_metab_enzymes"/>
</dbReference>
<dbReference type="GO" id="GO:0140291">
    <property type="term" value="P:peptidyl-glutamate ADP-deribosylation"/>
    <property type="evidence" value="ECO:0007669"/>
    <property type="project" value="TreeGrafter"/>
</dbReference>
<feature type="domain" description="Macro" evidence="1">
    <location>
        <begin position="1"/>
        <end position="145"/>
    </location>
</feature>
<proteinExistence type="predicted"/>
<dbReference type="InterPro" id="IPR002589">
    <property type="entry name" value="Macro_dom"/>
</dbReference>
<dbReference type="SMART" id="SM00506">
    <property type="entry name" value="A1pp"/>
    <property type="match status" value="1"/>
</dbReference>
<evidence type="ECO:0000259" key="1">
    <source>
        <dbReference type="PROSITE" id="PS51154"/>
    </source>
</evidence>
<dbReference type="SUPFAM" id="SSF52949">
    <property type="entry name" value="Macro domain-like"/>
    <property type="match status" value="1"/>
</dbReference>
<dbReference type="AlphaFoldDB" id="A0A914X360"/>